<dbReference type="Pfam" id="PF01794">
    <property type="entry name" value="Ferric_reduct"/>
    <property type="match status" value="1"/>
</dbReference>
<keyword evidence="5" id="KW-0106">Calcium</keyword>
<reference evidence="15" key="1">
    <citation type="submission" date="2021-10" db="EMBL/GenBank/DDBJ databases">
        <title>Tropical sea cucumber genome reveals ecological adaptation and Cuvierian tubules defense mechanism.</title>
        <authorList>
            <person name="Chen T."/>
        </authorList>
    </citation>
    <scope>NUCLEOTIDE SEQUENCE</scope>
    <source>
        <strain evidence="15">Nanhai2018</strain>
        <tissue evidence="15">Muscle</tissue>
    </source>
</reference>
<dbReference type="SFLD" id="SFLDG01169">
    <property type="entry name" value="NADPH_oxidase_subgroup_(NOX)"/>
    <property type="match status" value="1"/>
</dbReference>
<dbReference type="GO" id="GO:0005509">
    <property type="term" value="F:calcium ion binding"/>
    <property type="evidence" value="ECO:0007669"/>
    <property type="project" value="InterPro"/>
</dbReference>
<feature type="transmembrane region" description="Helical" evidence="12">
    <location>
        <begin position="131"/>
        <end position="150"/>
    </location>
</feature>
<feature type="transmembrane region" description="Helical" evidence="12">
    <location>
        <begin position="260"/>
        <end position="282"/>
    </location>
</feature>
<evidence type="ECO:0000313" key="16">
    <source>
        <dbReference type="Proteomes" id="UP001152320"/>
    </source>
</evidence>
<dbReference type="Pfam" id="PF08030">
    <property type="entry name" value="NAD_binding_6"/>
    <property type="match status" value="1"/>
</dbReference>
<evidence type="ECO:0000256" key="10">
    <source>
        <dbReference type="ARBA" id="ARBA00049908"/>
    </source>
</evidence>
<keyword evidence="2" id="KW-0285">Flavoprotein</keyword>
<dbReference type="InterPro" id="IPR018247">
    <property type="entry name" value="EF_Hand_1_Ca_BS"/>
</dbReference>
<dbReference type="PROSITE" id="PS00018">
    <property type="entry name" value="EF_HAND_1"/>
    <property type="match status" value="1"/>
</dbReference>
<comment type="subcellular location">
    <subcellularLocation>
        <location evidence="1">Membrane</location>
        <topology evidence="1">Multi-pass membrane protein</topology>
    </subcellularLocation>
</comment>
<keyword evidence="16" id="KW-1185">Reference proteome</keyword>
<evidence type="ECO:0000256" key="3">
    <source>
        <dbReference type="ARBA" id="ARBA00022692"/>
    </source>
</evidence>
<evidence type="ECO:0000256" key="11">
    <source>
        <dbReference type="SAM" id="MobiDB-lite"/>
    </source>
</evidence>
<dbReference type="GO" id="GO:0042554">
    <property type="term" value="P:superoxide anion generation"/>
    <property type="evidence" value="ECO:0007669"/>
    <property type="project" value="TreeGrafter"/>
</dbReference>
<dbReference type="Gene3D" id="2.40.30.10">
    <property type="entry name" value="Translation factors"/>
    <property type="match status" value="1"/>
</dbReference>
<dbReference type="GO" id="GO:0006952">
    <property type="term" value="P:defense response"/>
    <property type="evidence" value="ECO:0007669"/>
    <property type="project" value="TreeGrafter"/>
</dbReference>
<evidence type="ECO:0000256" key="9">
    <source>
        <dbReference type="ARBA" id="ARBA00023136"/>
    </source>
</evidence>
<evidence type="ECO:0000256" key="1">
    <source>
        <dbReference type="ARBA" id="ARBA00004141"/>
    </source>
</evidence>
<feature type="transmembrane region" description="Helical" evidence="12">
    <location>
        <begin position="162"/>
        <end position="183"/>
    </location>
</feature>
<dbReference type="SUPFAM" id="SSF63380">
    <property type="entry name" value="Riboflavin synthase domain-like"/>
    <property type="match status" value="1"/>
</dbReference>
<comment type="caution">
    <text evidence="15">The sequence shown here is derived from an EMBL/GenBank/DDBJ whole genome shotgun (WGS) entry which is preliminary data.</text>
</comment>
<keyword evidence="7 12" id="KW-1133">Transmembrane helix</keyword>
<dbReference type="AlphaFoldDB" id="A0A9Q1BYZ6"/>
<evidence type="ECO:0000256" key="7">
    <source>
        <dbReference type="ARBA" id="ARBA00022989"/>
    </source>
</evidence>
<dbReference type="InterPro" id="IPR013121">
    <property type="entry name" value="Fe_red_NAD-bd_6"/>
</dbReference>
<dbReference type="InterPro" id="IPR013112">
    <property type="entry name" value="FAD-bd_8"/>
</dbReference>
<dbReference type="FunFam" id="3.40.50.80:FF:000012">
    <property type="entry name" value="NADPH oxidase, isoform B"/>
    <property type="match status" value="1"/>
</dbReference>
<name>A0A9Q1BYZ6_HOLLE</name>
<dbReference type="InterPro" id="IPR017927">
    <property type="entry name" value="FAD-bd_FR_type"/>
</dbReference>
<sequence length="696" mass="79735">MERGGLSLIQKCKILLKSDGKIDLEELDTILSSSLADASISITDEDYTRLIENFISETDTDDDGAITYDELLAQFQKYPQLFENLSLNIHGLITVSRSGPDERGELISCNLFYTPTKFISWSRNRNNRSKLVLLCAFLLINLVLFLEAAYKWRSKGSNWYLVIARGNGASLNFNCSIVVVFVLRKFITYVRSSFLAKYIQIDENIDIHRYIGYVIGVQALCHTIAHIGNADAIAQASDGKITVIEVLLTNPHLTQLGHPWVAGTAFLSGWALDIILVIMIGFSMNCIRRTGHFQVFYVSHLLYYVFWLLLFLHGPRFWKFFLLPAALFFYEKVLNMEVIRTAVYGGKSYIKEANLLSSRVTHLKITRPPNFDYEPGDYVFIKIPALTAFEWHPFTISSAPEEKGTFSLHVRSIGNWTHGLYDFIANQIQDENLNYITQSLTQADKRRSWSASKPPSLKSRRSLRASSQSKPILSRKCSKIKEFDDQVENNKRLLQVSIEGPYGTPTRAIFNADHAVLIGAGIGVTPFASILQSIMYRYRLSKQTCPNCKYCWMEDLPATLMELKKVNFIWINRHHKSFEWFVGLLAQMELEQDQEDFEKFLDMKMYMTKELHKDDMRGIALQMALQTMHTKTQKDLLTGLKTRLQSGRPDWDKVFSNIDKDARGCVEVFFCGAPALGEVLKKYCAKYNFVFHKESF</sequence>
<feature type="domain" description="FAD-binding FR-type" evidence="14">
    <location>
        <begin position="331"/>
        <end position="508"/>
    </location>
</feature>
<feature type="domain" description="EF-hand" evidence="13">
    <location>
        <begin position="46"/>
        <end position="81"/>
    </location>
</feature>
<evidence type="ECO:0000256" key="5">
    <source>
        <dbReference type="ARBA" id="ARBA00022837"/>
    </source>
</evidence>
<dbReference type="FunFam" id="2.40.30.10:FF:000056">
    <property type="entry name" value="NADPH oxidase 5"/>
    <property type="match status" value="1"/>
</dbReference>
<feature type="transmembrane region" description="Helical" evidence="12">
    <location>
        <begin position="294"/>
        <end position="312"/>
    </location>
</feature>
<evidence type="ECO:0000256" key="2">
    <source>
        <dbReference type="ARBA" id="ARBA00022630"/>
    </source>
</evidence>
<dbReference type="CDD" id="cd06186">
    <property type="entry name" value="NOX_Duox_like_FAD_NADP"/>
    <property type="match status" value="1"/>
</dbReference>
<keyword evidence="3 12" id="KW-0812">Transmembrane</keyword>
<keyword evidence="9 12" id="KW-0472">Membrane</keyword>
<gene>
    <name evidence="15" type="ORF">HOLleu_19855</name>
</gene>
<evidence type="ECO:0000259" key="14">
    <source>
        <dbReference type="PROSITE" id="PS51384"/>
    </source>
</evidence>
<evidence type="ECO:0000256" key="4">
    <source>
        <dbReference type="ARBA" id="ARBA00022827"/>
    </source>
</evidence>
<evidence type="ECO:0000259" key="13">
    <source>
        <dbReference type="PROSITE" id="PS50222"/>
    </source>
</evidence>
<dbReference type="SFLD" id="SFLDS00052">
    <property type="entry name" value="Ferric_Reductase_Domain"/>
    <property type="match status" value="1"/>
</dbReference>
<evidence type="ECO:0000256" key="12">
    <source>
        <dbReference type="SAM" id="Phobius"/>
    </source>
</evidence>
<evidence type="ECO:0000256" key="6">
    <source>
        <dbReference type="ARBA" id="ARBA00022857"/>
    </source>
</evidence>
<dbReference type="Pfam" id="PF08022">
    <property type="entry name" value="FAD_binding_8"/>
    <property type="match status" value="1"/>
</dbReference>
<dbReference type="InterPro" id="IPR017938">
    <property type="entry name" value="Riboflavin_synthase-like_b-brl"/>
</dbReference>
<dbReference type="GO" id="GO:0016175">
    <property type="term" value="F:superoxide-generating NAD(P)H oxidase activity"/>
    <property type="evidence" value="ECO:0007669"/>
    <property type="project" value="TreeGrafter"/>
</dbReference>
<protein>
    <submittedName>
        <fullName evidence="15">NADPH oxidase 5</fullName>
    </submittedName>
</protein>
<dbReference type="SUPFAM" id="SSF47473">
    <property type="entry name" value="EF-hand"/>
    <property type="match status" value="1"/>
</dbReference>
<dbReference type="SUPFAM" id="SSF52343">
    <property type="entry name" value="Ferredoxin reductase-like, C-terminal NADP-linked domain"/>
    <property type="match status" value="1"/>
</dbReference>
<dbReference type="PRINTS" id="PR00466">
    <property type="entry name" value="GP91PHOX"/>
</dbReference>
<dbReference type="SFLD" id="SFLDG01168">
    <property type="entry name" value="Ferric_reductase_subgroup_(FRE"/>
    <property type="match status" value="1"/>
</dbReference>
<dbReference type="InterPro" id="IPR000778">
    <property type="entry name" value="Cyt_b245_heavy_chain"/>
</dbReference>
<dbReference type="InterPro" id="IPR039261">
    <property type="entry name" value="FNR_nucleotide-bd"/>
</dbReference>
<keyword evidence="8" id="KW-0560">Oxidoreductase</keyword>
<dbReference type="GO" id="GO:0043020">
    <property type="term" value="C:NADPH oxidase complex"/>
    <property type="evidence" value="ECO:0007669"/>
    <property type="project" value="TreeGrafter"/>
</dbReference>
<dbReference type="PROSITE" id="PS51384">
    <property type="entry name" value="FAD_FR"/>
    <property type="match status" value="1"/>
</dbReference>
<dbReference type="Proteomes" id="UP001152320">
    <property type="component" value="Chromosome 9"/>
</dbReference>
<comment type="catalytic activity">
    <reaction evidence="10">
        <text>NADPH + 2 O2 = 2 superoxide + NADP(+) + H(+)</text>
        <dbReference type="Rhea" id="RHEA:63180"/>
        <dbReference type="ChEBI" id="CHEBI:15378"/>
        <dbReference type="ChEBI" id="CHEBI:15379"/>
        <dbReference type="ChEBI" id="CHEBI:18421"/>
        <dbReference type="ChEBI" id="CHEBI:57783"/>
        <dbReference type="ChEBI" id="CHEBI:58349"/>
    </reaction>
</comment>
<accession>A0A9Q1BYZ6</accession>
<organism evidence="15 16">
    <name type="scientific">Holothuria leucospilota</name>
    <name type="common">Black long sea cucumber</name>
    <name type="synonym">Mertensiothuria leucospilota</name>
    <dbReference type="NCBI Taxonomy" id="206669"/>
    <lineage>
        <taxon>Eukaryota</taxon>
        <taxon>Metazoa</taxon>
        <taxon>Echinodermata</taxon>
        <taxon>Eleutherozoa</taxon>
        <taxon>Echinozoa</taxon>
        <taxon>Holothuroidea</taxon>
        <taxon>Aspidochirotacea</taxon>
        <taxon>Aspidochirotida</taxon>
        <taxon>Holothuriidae</taxon>
        <taxon>Holothuria</taxon>
    </lineage>
</organism>
<proteinExistence type="predicted"/>
<dbReference type="InterPro" id="IPR011992">
    <property type="entry name" value="EF-hand-dom_pair"/>
</dbReference>
<dbReference type="CDD" id="cd00051">
    <property type="entry name" value="EFh"/>
    <property type="match status" value="1"/>
</dbReference>
<dbReference type="PANTHER" id="PTHR11972">
    <property type="entry name" value="NADPH OXIDASE"/>
    <property type="match status" value="1"/>
</dbReference>
<evidence type="ECO:0000313" key="15">
    <source>
        <dbReference type="EMBL" id="KAJ8036003.1"/>
    </source>
</evidence>
<keyword evidence="6" id="KW-0521">NADP</keyword>
<dbReference type="Gene3D" id="3.40.50.80">
    <property type="entry name" value="Nucleotide-binding domain of ferredoxin-NADP reductase (FNR) module"/>
    <property type="match status" value="1"/>
</dbReference>
<dbReference type="InterPro" id="IPR050369">
    <property type="entry name" value="RBOH/FRE"/>
</dbReference>
<evidence type="ECO:0000256" key="8">
    <source>
        <dbReference type="ARBA" id="ARBA00023002"/>
    </source>
</evidence>
<feature type="region of interest" description="Disordered" evidence="11">
    <location>
        <begin position="446"/>
        <end position="470"/>
    </location>
</feature>
<dbReference type="Gene3D" id="1.10.238.10">
    <property type="entry name" value="EF-hand"/>
    <property type="match status" value="1"/>
</dbReference>
<dbReference type="InterPro" id="IPR002048">
    <property type="entry name" value="EF_hand_dom"/>
</dbReference>
<dbReference type="EMBL" id="JAIZAY010000009">
    <property type="protein sequence ID" value="KAJ8036003.1"/>
    <property type="molecule type" value="Genomic_DNA"/>
</dbReference>
<dbReference type="OrthoDB" id="167398at2759"/>
<keyword evidence="4" id="KW-0274">FAD</keyword>
<dbReference type="InterPro" id="IPR013130">
    <property type="entry name" value="Fe3_Rdtase_TM_dom"/>
</dbReference>
<dbReference type="PANTHER" id="PTHR11972:SF58">
    <property type="entry name" value="NADPH OXIDASE 5"/>
    <property type="match status" value="1"/>
</dbReference>
<dbReference type="PROSITE" id="PS50222">
    <property type="entry name" value="EF_HAND_2"/>
    <property type="match status" value="1"/>
</dbReference>